<dbReference type="EMBL" id="RRYP01017321">
    <property type="protein sequence ID" value="TNV74188.1"/>
    <property type="molecule type" value="Genomic_DNA"/>
</dbReference>
<evidence type="ECO:0000313" key="1">
    <source>
        <dbReference type="EMBL" id="TNV74188.1"/>
    </source>
</evidence>
<accession>A0A8J8NG76</accession>
<reference evidence="1" key="1">
    <citation type="submission" date="2019-06" db="EMBL/GenBank/DDBJ databases">
        <authorList>
            <person name="Zheng W."/>
        </authorList>
    </citation>
    <scope>NUCLEOTIDE SEQUENCE</scope>
    <source>
        <strain evidence="1">QDHG01</strain>
    </source>
</reference>
<proteinExistence type="predicted"/>
<keyword evidence="2" id="KW-1185">Reference proteome</keyword>
<gene>
    <name evidence="1" type="ORF">FGO68_gene4174</name>
</gene>
<evidence type="ECO:0000313" key="2">
    <source>
        <dbReference type="Proteomes" id="UP000785679"/>
    </source>
</evidence>
<dbReference type="Proteomes" id="UP000785679">
    <property type="component" value="Unassembled WGS sequence"/>
</dbReference>
<name>A0A8J8NG76_HALGN</name>
<dbReference type="AlphaFoldDB" id="A0A8J8NG76"/>
<protein>
    <submittedName>
        <fullName evidence="1">Uncharacterized protein</fullName>
    </submittedName>
</protein>
<sequence>MLHYDLPEPLLSSSCTFLHLLFPLFPVMLEPVAPKPSWYLIVACVLQGIALLQLREHIRCEYRRHEALVGLLDLAHLLHEVLVYHERVVGFLQYPMRRLSWAGLWQAMHVKDLAPDGLHIHIHQDVLHLILSDVFVLSAPHYAPDLLVNHVPYCCEDLLKHRQVLILGQILGELKFKVRWVGSRATKEELVVLIYDFNLSLDLGVIFHVVLNPLCQLSLILNHVLLKYLQMHFSDLLLKPFLYLLNQLLSELRPLPVVLIHGSERVIVVDVIGRVFHAQILKQEQQSLLVVFCIEWKLGLVLQGLIEYEEAEE</sequence>
<comment type="caution">
    <text evidence="1">The sequence shown here is derived from an EMBL/GenBank/DDBJ whole genome shotgun (WGS) entry which is preliminary data.</text>
</comment>
<organism evidence="1 2">
    <name type="scientific">Halteria grandinella</name>
    <dbReference type="NCBI Taxonomy" id="5974"/>
    <lineage>
        <taxon>Eukaryota</taxon>
        <taxon>Sar</taxon>
        <taxon>Alveolata</taxon>
        <taxon>Ciliophora</taxon>
        <taxon>Intramacronucleata</taxon>
        <taxon>Spirotrichea</taxon>
        <taxon>Stichotrichia</taxon>
        <taxon>Sporadotrichida</taxon>
        <taxon>Halteriidae</taxon>
        <taxon>Halteria</taxon>
    </lineage>
</organism>